<dbReference type="PANTHER" id="PTHR30055:SF234">
    <property type="entry name" value="HTH-TYPE TRANSCRIPTIONAL REGULATOR BETI"/>
    <property type="match status" value="1"/>
</dbReference>
<dbReference type="PRINTS" id="PR00455">
    <property type="entry name" value="HTHTETR"/>
</dbReference>
<evidence type="ECO:0000256" key="4">
    <source>
        <dbReference type="PROSITE-ProRule" id="PRU00335"/>
    </source>
</evidence>
<evidence type="ECO:0000313" key="6">
    <source>
        <dbReference type="EMBL" id="MBZ1351316.1"/>
    </source>
</evidence>
<dbReference type="AlphaFoldDB" id="A0A953NDP1"/>
<feature type="domain" description="HTH tetR-type" evidence="5">
    <location>
        <begin position="10"/>
        <end position="70"/>
    </location>
</feature>
<dbReference type="InterPro" id="IPR001647">
    <property type="entry name" value="HTH_TetR"/>
</dbReference>
<sequence>MEAQKTDLKRQRLETIIDIAHRLFEESGYENVGIREICQAAGLSPTQLYRLGVSKQDLLAEVILRVNQRQIANIKPFSARGFKSAQAYIETYLLKLYEADIAIKGIRAEGAAFGWKWSGKYEELIIAQVFQLIQPITDALAHDQYDEIQARCYAIWSLYYVGYRHAVMHHGDAKACIHGIKPSLALCLKR</sequence>
<dbReference type="GO" id="GO:0003700">
    <property type="term" value="F:DNA-binding transcription factor activity"/>
    <property type="evidence" value="ECO:0007669"/>
    <property type="project" value="TreeGrafter"/>
</dbReference>
<dbReference type="PROSITE" id="PS50977">
    <property type="entry name" value="HTH_TETR_2"/>
    <property type="match status" value="1"/>
</dbReference>
<dbReference type="GO" id="GO:0000976">
    <property type="term" value="F:transcription cis-regulatory region binding"/>
    <property type="evidence" value="ECO:0007669"/>
    <property type="project" value="TreeGrafter"/>
</dbReference>
<organism evidence="6 7">
    <name type="scientific">Zwartia hollandica</name>
    <dbReference type="NCBI Taxonomy" id="324606"/>
    <lineage>
        <taxon>Bacteria</taxon>
        <taxon>Pseudomonadati</taxon>
        <taxon>Pseudomonadota</taxon>
        <taxon>Betaproteobacteria</taxon>
        <taxon>Burkholderiales</taxon>
        <taxon>Alcaligenaceae</taxon>
        <taxon>Zwartia</taxon>
    </lineage>
</organism>
<proteinExistence type="predicted"/>
<evidence type="ECO:0000256" key="3">
    <source>
        <dbReference type="ARBA" id="ARBA00023163"/>
    </source>
</evidence>
<dbReference type="InterPro" id="IPR050109">
    <property type="entry name" value="HTH-type_TetR-like_transc_reg"/>
</dbReference>
<dbReference type="Pfam" id="PF00440">
    <property type="entry name" value="TetR_N"/>
    <property type="match status" value="1"/>
</dbReference>
<reference evidence="6" key="1">
    <citation type="submission" date="2021-07" db="EMBL/GenBank/DDBJ databases">
        <title>New genus and species of the family Alcaligenaceae.</title>
        <authorList>
            <person name="Hahn M.W."/>
        </authorList>
    </citation>
    <scope>NUCLEOTIDE SEQUENCE</scope>
    <source>
        <strain evidence="6">LF4-65</strain>
    </source>
</reference>
<dbReference type="Gene3D" id="1.10.357.10">
    <property type="entry name" value="Tetracycline Repressor, domain 2"/>
    <property type="match status" value="1"/>
</dbReference>
<dbReference type="PANTHER" id="PTHR30055">
    <property type="entry name" value="HTH-TYPE TRANSCRIPTIONAL REGULATOR RUTR"/>
    <property type="match status" value="1"/>
</dbReference>
<dbReference type="SUPFAM" id="SSF46689">
    <property type="entry name" value="Homeodomain-like"/>
    <property type="match status" value="1"/>
</dbReference>
<evidence type="ECO:0000259" key="5">
    <source>
        <dbReference type="PROSITE" id="PS50977"/>
    </source>
</evidence>
<dbReference type="RefSeq" id="WP_259661723.1">
    <property type="nucleotide sequence ID" value="NZ_JAHXRI010000010.1"/>
</dbReference>
<keyword evidence="7" id="KW-1185">Reference proteome</keyword>
<keyword evidence="3" id="KW-0804">Transcription</keyword>
<feature type="DNA-binding region" description="H-T-H motif" evidence="4">
    <location>
        <begin position="33"/>
        <end position="52"/>
    </location>
</feature>
<accession>A0A953NDP1</accession>
<dbReference type="EMBL" id="JAHXRI010000010">
    <property type="protein sequence ID" value="MBZ1351316.1"/>
    <property type="molecule type" value="Genomic_DNA"/>
</dbReference>
<evidence type="ECO:0000313" key="7">
    <source>
        <dbReference type="Proteomes" id="UP000739565"/>
    </source>
</evidence>
<comment type="caution">
    <text evidence="6">The sequence shown here is derived from an EMBL/GenBank/DDBJ whole genome shotgun (WGS) entry which is preliminary data.</text>
</comment>
<gene>
    <name evidence="6" type="ORF">KZZ10_11725</name>
</gene>
<protein>
    <submittedName>
        <fullName evidence="6">TetR/AcrR family transcriptional regulator</fullName>
    </submittedName>
</protein>
<keyword evidence="2 4" id="KW-0238">DNA-binding</keyword>
<evidence type="ECO:0000256" key="2">
    <source>
        <dbReference type="ARBA" id="ARBA00023125"/>
    </source>
</evidence>
<keyword evidence="1" id="KW-0805">Transcription regulation</keyword>
<dbReference type="Proteomes" id="UP000739565">
    <property type="component" value="Unassembled WGS sequence"/>
</dbReference>
<dbReference type="InterPro" id="IPR009057">
    <property type="entry name" value="Homeodomain-like_sf"/>
</dbReference>
<name>A0A953NDP1_9BURK</name>
<evidence type="ECO:0000256" key="1">
    <source>
        <dbReference type="ARBA" id="ARBA00023015"/>
    </source>
</evidence>